<feature type="signal peptide" evidence="1">
    <location>
        <begin position="1"/>
        <end position="21"/>
    </location>
</feature>
<dbReference type="SUPFAM" id="SSF49464">
    <property type="entry name" value="Carboxypeptidase regulatory domain-like"/>
    <property type="match status" value="1"/>
</dbReference>
<protein>
    <recommendedName>
        <fullName evidence="4">Carboxypeptidase-like regulatory domain-containing protein</fullName>
    </recommendedName>
</protein>
<evidence type="ECO:0000313" key="2">
    <source>
        <dbReference type="EMBL" id="TWR28314.1"/>
    </source>
</evidence>
<accession>A0A563UAE4</accession>
<proteinExistence type="predicted"/>
<keyword evidence="3" id="KW-1185">Reference proteome</keyword>
<reference evidence="2 3" key="1">
    <citation type="submission" date="2019-07" db="EMBL/GenBank/DDBJ databases">
        <authorList>
            <person name="Kim J."/>
        </authorList>
    </citation>
    <scope>NUCLEOTIDE SEQUENCE [LARGE SCALE GENOMIC DNA]</scope>
    <source>
        <strain evidence="2 3">MJ1a</strain>
    </source>
</reference>
<dbReference type="InterPro" id="IPR008969">
    <property type="entry name" value="CarboxyPept-like_regulatory"/>
</dbReference>
<dbReference type="AlphaFoldDB" id="A0A563UAE4"/>
<sequence>MHFRFLSFLIILLCISVVAGAQTGVIKGVIYKRISSERLNAVAVTNIKTNVFVMSDDLGNFSISAMPGDTLEFTKKGFTPQKQAASPYGGLVVYMQPSMELAEVKVVGQTKKQELNEVMKDYRKQGTFYNGKPPVLTMLTNPITGLYELFGKTPGRAKRFAAYQKKELEASEVDRRYNRPFIMRVTGEADSTKVLQFMNFYRPSFEDLKQWGDYDLIKHTKIQWEYFQKNGGKDRLQKLY</sequence>
<name>A0A563UAE4_9SPHI</name>
<dbReference type="RefSeq" id="WP_146269108.1">
    <property type="nucleotide sequence ID" value="NZ_VOEI01000001.1"/>
</dbReference>
<keyword evidence="1" id="KW-0732">Signal</keyword>
<dbReference type="EMBL" id="VOEI01000001">
    <property type="protein sequence ID" value="TWR28314.1"/>
    <property type="molecule type" value="Genomic_DNA"/>
</dbReference>
<comment type="caution">
    <text evidence="2">The sequence shown here is derived from an EMBL/GenBank/DDBJ whole genome shotgun (WGS) entry which is preliminary data.</text>
</comment>
<evidence type="ECO:0000256" key="1">
    <source>
        <dbReference type="SAM" id="SignalP"/>
    </source>
</evidence>
<evidence type="ECO:0008006" key="4">
    <source>
        <dbReference type="Google" id="ProtNLM"/>
    </source>
</evidence>
<organism evidence="2 3">
    <name type="scientific">Mucilaginibacter achroorhodeus</name>
    <dbReference type="NCBI Taxonomy" id="2599294"/>
    <lineage>
        <taxon>Bacteria</taxon>
        <taxon>Pseudomonadati</taxon>
        <taxon>Bacteroidota</taxon>
        <taxon>Sphingobacteriia</taxon>
        <taxon>Sphingobacteriales</taxon>
        <taxon>Sphingobacteriaceae</taxon>
        <taxon>Mucilaginibacter</taxon>
    </lineage>
</organism>
<dbReference type="OrthoDB" id="789400at2"/>
<evidence type="ECO:0000313" key="3">
    <source>
        <dbReference type="Proteomes" id="UP000318010"/>
    </source>
</evidence>
<feature type="chain" id="PRO_5022200571" description="Carboxypeptidase-like regulatory domain-containing protein" evidence="1">
    <location>
        <begin position="22"/>
        <end position="240"/>
    </location>
</feature>
<gene>
    <name evidence="2" type="ORF">FPZ42_03615</name>
</gene>
<dbReference type="Proteomes" id="UP000318010">
    <property type="component" value="Unassembled WGS sequence"/>
</dbReference>